<feature type="transmembrane region" description="Helical" evidence="6">
    <location>
        <begin position="12"/>
        <end position="30"/>
    </location>
</feature>
<evidence type="ECO:0000313" key="7">
    <source>
        <dbReference type="EMBL" id="MBN1572893.1"/>
    </source>
</evidence>
<comment type="subcellular location">
    <subcellularLocation>
        <location evidence="1">Cell membrane</location>
        <topology evidence="1">Multi-pass membrane protein</topology>
    </subcellularLocation>
</comment>
<feature type="transmembrane region" description="Helical" evidence="6">
    <location>
        <begin position="121"/>
        <end position="137"/>
    </location>
</feature>
<evidence type="ECO:0000256" key="4">
    <source>
        <dbReference type="ARBA" id="ARBA00022989"/>
    </source>
</evidence>
<feature type="transmembrane region" description="Helical" evidence="6">
    <location>
        <begin position="406"/>
        <end position="427"/>
    </location>
</feature>
<dbReference type="Pfam" id="PF13520">
    <property type="entry name" value="AA_permease_2"/>
    <property type="match status" value="1"/>
</dbReference>
<dbReference type="InterPro" id="IPR002293">
    <property type="entry name" value="AA/rel_permease1"/>
</dbReference>
<name>A0A9D8KEV4_9DELT</name>
<organism evidence="7 8">
    <name type="scientific">Candidatus Zymogenus saltonus</name>
    <dbReference type="NCBI Taxonomy" id="2844893"/>
    <lineage>
        <taxon>Bacteria</taxon>
        <taxon>Deltaproteobacteria</taxon>
        <taxon>Candidatus Zymogenia</taxon>
        <taxon>Candidatus Zymogeniales</taxon>
        <taxon>Candidatus Zymogenaceae</taxon>
        <taxon>Candidatus Zymogenus</taxon>
    </lineage>
</organism>
<dbReference type="GO" id="GO:0005886">
    <property type="term" value="C:plasma membrane"/>
    <property type="evidence" value="ECO:0007669"/>
    <property type="project" value="UniProtKB-SubCell"/>
</dbReference>
<keyword evidence="5 6" id="KW-0472">Membrane</keyword>
<evidence type="ECO:0000313" key="8">
    <source>
        <dbReference type="Proteomes" id="UP000809273"/>
    </source>
</evidence>
<dbReference type="PANTHER" id="PTHR42770:SF11">
    <property type="entry name" value="INNER MEMBRANE TRANSPORT PROTEIN YBAT"/>
    <property type="match status" value="1"/>
</dbReference>
<dbReference type="GO" id="GO:0022857">
    <property type="term" value="F:transmembrane transporter activity"/>
    <property type="evidence" value="ECO:0007669"/>
    <property type="project" value="InterPro"/>
</dbReference>
<reference evidence="7" key="2">
    <citation type="submission" date="2021-01" db="EMBL/GenBank/DDBJ databases">
        <authorList>
            <person name="Hahn C.R."/>
            <person name="Youssef N.H."/>
            <person name="Elshahed M."/>
        </authorList>
    </citation>
    <scope>NUCLEOTIDE SEQUENCE</scope>
    <source>
        <strain evidence="7">Zod_Metabat.24</strain>
    </source>
</reference>
<dbReference type="PANTHER" id="PTHR42770">
    <property type="entry name" value="AMINO ACID TRANSPORTER-RELATED"/>
    <property type="match status" value="1"/>
</dbReference>
<feature type="transmembrane region" description="Helical" evidence="6">
    <location>
        <begin position="316"/>
        <end position="335"/>
    </location>
</feature>
<protein>
    <submittedName>
        <fullName evidence="7">APC family permease</fullName>
    </submittedName>
</protein>
<evidence type="ECO:0000256" key="2">
    <source>
        <dbReference type="ARBA" id="ARBA00022475"/>
    </source>
</evidence>
<dbReference type="Proteomes" id="UP000809273">
    <property type="component" value="Unassembled WGS sequence"/>
</dbReference>
<feature type="transmembrane region" description="Helical" evidence="6">
    <location>
        <begin position="188"/>
        <end position="206"/>
    </location>
</feature>
<dbReference type="AlphaFoldDB" id="A0A9D8KEV4"/>
<feature type="transmembrane region" description="Helical" evidence="6">
    <location>
        <begin position="218"/>
        <end position="241"/>
    </location>
</feature>
<reference evidence="7" key="1">
    <citation type="journal article" date="2021" name="Environ. Microbiol.">
        <title>Genomic characterization of three novel Desulfobacterota classes expand the metabolic and phylogenetic diversity of the phylum.</title>
        <authorList>
            <person name="Murphy C.L."/>
            <person name="Biggerstaff J."/>
            <person name="Eichhorn A."/>
            <person name="Ewing E."/>
            <person name="Shahan R."/>
            <person name="Soriano D."/>
            <person name="Stewart S."/>
            <person name="VanMol K."/>
            <person name="Walker R."/>
            <person name="Walters P."/>
            <person name="Elshahed M.S."/>
            <person name="Youssef N.H."/>
        </authorList>
    </citation>
    <scope>NUCLEOTIDE SEQUENCE</scope>
    <source>
        <strain evidence="7">Zod_Metabat.24</strain>
    </source>
</reference>
<feature type="transmembrane region" description="Helical" evidence="6">
    <location>
        <begin position="149"/>
        <end position="168"/>
    </location>
</feature>
<evidence type="ECO:0000256" key="5">
    <source>
        <dbReference type="ARBA" id="ARBA00023136"/>
    </source>
</evidence>
<feature type="transmembrane region" description="Helical" evidence="6">
    <location>
        <begin position="42"/>
        <end position="60"/>
    </location>
</feature>
<dbReference type="PIRSF" id="PIRSF006060">
    <property type="entry name" value="AA_transporter"/>
    <property type="match status" value="1"/>
</dbReference>
<comment type="caution">
    <text evidence="7">The sequence shown here is derived from an EMBL/GenBank/DDBJ whole genome shotgun (WGS) entry which is preliminary data.</text>
</comment>
<evidence type="ECO:0000256" key="6">
    <source>
        <dbReference type="SAM" id="Phobius"/>
    </source>
</evidence>
<feature type="transmembrane region" description="Helical" evidence="6">
    <location>
        <begin position="341"/>
        <end position="361"/>
    </location>
</feature>
<accession>A0A9D8KEV4</accession>
<keyword evidence="2" id="KW-1003">Cell membrane</keyword>
<dbReference type="EMBL" id="JAFGIX010000032">
    <property type="protein sequence ID" value="MBN1572893.1"/>
    <property type="molecule type" value="Genomic_DNA"/>
</dbReference>
<dbReference type="PROSITE" id="PS51257">
    <property type="entry name" value="PROKAR_LIPOPROTEIN"/>
    <property type="match status" value="1"/>
</dbReference>
<keyword evidence="3 6" id="KW-0812">Transmembrane</keyword>
<sequence length="448" mass="48915">MAELKRALRLRTVVATSAGMAMATSCYVAGVEIANMMAGQTAWIAILVAGVMCMLSALCFSELSGMYPSAAGLKLYIERAFGERTAIIVGAFYIMCAIAIVGPETHVLSKVIGRVFPNVPSLVWVFFFLGIIGLINLRGIIITGWVQDILSYSMITFMLIAGGYAISVSGVKIGEFFHPGDAMGVVEAAALGVFLYVAFEWVTPLAEEVTDGMMIPKGMLMSVGLLAITYVVFITGMTSVVDKELLAGSKIPHMLMGEALFGQYGLWFFAFMSVMASMTSYNAGFLNFSRFMYAMGRDNVLPRVFSKLHPSYATPWFAVLVTFTISIIASLYVFLTERVMILIKVTAAIEVIIYIAMALAVIKLRRSKADEVRPFKIPGGIVVPVLAIIFFLVLLVGIYADDIVVLYIMLSILLLCVLYTLAVVPRLKAAYEAKMAKRVPRRRRPGSS</sequence>
<evidence type="ECO:0000256" key="3">
    <source>
        <dbReference type="ARBA" id="ARBA00022692"/>
    </source>
</evidence>
<dbReference type="Gene3D" id="1.20.1740.10">
    <property type="entry name" value="Amino acid/polyamine transporter I"/>
    <property type="match status" value="1"/>
</dbReference>
<feature type="transmembrane region" description="Helical" evidence="6">
    <location>
        <begin position="81"/>
        <end position="101"/>
    </location>
</feature>
<feature type="transmembrane region" description="Helical" evidence="6">
    <location>
        <begin position="381"/>
        <end position="400"/>
    </location>
</feature>
<proteinExistence type="predicted"/>
<keyword evidence="4 6" id="KW-1133">Transmembrane helix</keyword>
<feature type="transmembrane region" description="Helical" evidence="6">
    <location>
        <begin position="261"/>
        <end position="288"/>
    </location>
</feature>
<dbReference type="InterPro" id="IPR050367">
    <property type="entry name" value="APC_superfamily"/>
</dbReference>
<evidence type="ECO:0000256" key="1">
    <source>
        <dbReference type="ARBA" id="ARBA00004651"/>
    </source>
</evidence>
<gene>
    <name evidence="7" type="ORF">JW984_06805</name>
</gene>